<dbReference type="PANTHER" id="PTHR43540">
    <property type="entry name" value="PEROXYUREIDOACRYLATE/UREIDOACRYLATE AMIDOHYDROLASE-RELATED"/>
    <property type="match status" value="1"/>
</dbReference>
<dbReference type="InterPro" id="IPR036380">
    <property type="entry name" value="Isochorismatase-like_sf"/>
</dbReference>
<evidence type="ECO:0000313" key="5">
    <source>
        <dbReference type="Proteomes" id="UP000198855"/>
    </source>
</evidence>
<accession>A0A1I1VDX7</accession>
<evidence type="ECO:0000313" key="4">
    <source>
        <dbReference type="EMBL" id="SFD81262.1"/>
    </source>
</evidence>
<dbReference type="InterPro" id="IPR050272">
    <property type="entry name" value="Isochorismatase-like_hydrls"/>
</dbReference>
<sequence>MGMSKDTALMVIDVQKAMFEEAEPLHAADQLLDRINVLLAKARESQINVIYVQHNEAEGTPLQTNTPGWEIHSAVTPPAAQDLIIQKREPDSFYETNLQQELAAKGIKKLVLSGLQTDYCINATCRRAVELGYDVTVVKDAHSTFGQGPLTAEQIIEQHNDAFGIFAKVKDTSAIEFS</sequence>
<dbReference type="Gene3D" id="3.40.50.850">
    <property type="entry name" value="Isochorismatase-like"/>
    <property type="match status" value="1"/>
</dbReference>
<comment type="similarity">
    <text evidence="1">Belongs to the isochorismatase family.</text>
</comment>
<gene>
    <name evidence="4" type="ORF">SAMN05216378_1538</name>
</gene>
<dbReference type="GO" id="GO:0016787">
    <property type="term" value="F:hydrolase activity"/>
    <property type="evidence" value="ECO:0007669"/>
    <property type="project" value="UniProtKB-KW"/>
</dbReference>
<dbReference type="CDD" id="cd01014">
    <property type="entry name" value="nicotinamidase_related"/>
    <property type="match status" value="1"/>
</dbReference>
<keyword evidence="2" id="KW-0378">Hydrolase</keyword>
<dbReference type="AlphaFoldDB" id="A0A1I1VDX7"/>
<protein>
    <submittedName>
        <fullName evidence="4">Nicotinamidase-related amidase</fullName>
    </submittedName>
</protein>
<dbReference type="STRING" id="1045775.SAMN05216378_1538"/>
<dbReference type="PANTHER" id="PTHR43540:SF14">
    <property type="entry name" value="ISOCHORISMATASE"/>
    <property type="match status" value="1"/>
</dbReference>
<dbReference type="SUPFAM" id="SSF52499">
    <property type="entry name" value="Isochorismatase-like hydrolases"/>
    <property type="match status" value="1"/>
</dbReference>
<organism evidence="4 5">
    <name type="scientific">Paenibacillus catalpae</name>
    <dbReference type="NCBI Taxonomy" id="1045775"/>
    <lineage>
        <taxon>Bacteria</taxon>
        <taxon>Bacillati</taxon>
        <taxon>Bacillota</taxon>
        <taxon>Bacilli</taxon>
        <taxon>Bacillales</taxon>
        <taxon>Paenibacillaceae</taxon>
        <taxon>Paenibacillus</taxon>
    </lineage>
</organism>
<evidence type="ECO:0000256" key="1">
    <source>
        <dbReference type="ARBA" id="ARBA00006336"/>
    </source>
</evidence>
<dbReference type="EMBL" id="FOMT01000001">
    <property type="protein sequence ID" value="SFD81262.1"/>
    <property type="molecule type" value="Genomic_DNA"/>
</dbReference>
<evidence type="ECO:0000259" key="3">
    <source>
        <dbReference type="Pfam" id="PF00857"/>
    </source>
</evidence>
<evidence type="ECO:0000256" key="2">
    <source>
        <dbReference type="ARBA" id="ARBA00022801"/>
    </source>
</evidence>
<dbReference type="Pfam" id="PF00857">
    <property type="entry name" value="Isochorismatase"/>
    <property type="match status" value="1"/>
</dbReference>
<dbReference type="InterPro" id="IPR000868">
    <property type="entry name" value="Isochorismatase-like_dom"/>
</dbReference>
<dbReference type="Proteomes" id="UP000198855">
    <property type="component" value="Unassembled WGS sequence"/>
</dbReference>
<reference evidence="5" key="1">
    <citation type="submission" date="2016-10" db="EMBL/GenBank/DDBJ databases">
        <authorList>
            <person name="Varghese N."/>
            <person name="Submissions S."/>
        </authorList>
    </citation>
    <scope>NUCLEOTIDE SEQUENCE [LARGE SCALE GENOMIC DNA]</scope>
    <source>
        <strain evidence="5">CGMCC 1.10784</strain>
    </source>
</reference>
<proteinExistence type="inferred from homology"/>
<keyword evidence="5" id="KW-1185">Reference proteome</keyword>
<feature type="domain" description="Isochorismatase-like" evidence="3">
    <location>
        <begin position="7"/>
        <end position="147"/>
    </location>
</feature>
<name>A0A1I1VDX7_9BACL</name>